<accession>A0A0G4HDI4</accession>
<gene>
    <name evidence="1" type="ORF">Cvel_26521</name>
</gene>
<organism evidence="1">
    <name type="scientific">Chromera velia CCMP2878</name>
    <dbReference type="NCBI Taxonomy" id="1169474"/>
    <lineage>
        <taxon>Eukaryota</taxon>
        <taxon>Sar</taxon>
        <taxon>Alveolata</taxon>
        <taxon>Colpodellida</taxon>
        <taxon>Chromeraceae</taxon>
        <taxon>Chromera</taxon>
    </lineage>
</organism>
<proteinExistence type="predicted"/>
<reference evidence="1" key="1">
    <citation type="submission" date="2014-11" db="EMBL/GenBank/DDBJ databases">
        <authorList>
            <person name="Otto D Thomas"/>
            <person name="Naeem Raeece"/>
        </authorList>
    </citation>
    <scope>NUCLEOTIDE SEQUENCE</scope>
</reference>
<dbReference type="AlphaFoldDB" id="A0A0G4HDI4"/>
<protein>
    <submittedName>
        <fullName evidence="1">Uncharacterized protein</fullName>
    </submittedName>
</protein>
<sequence>MDEFYWYDKIAAFRAASGKKSAHEKSLDAIREKNNGVLPNDLYHKTNAELAEILRDLTGKWVQPRTSKETLVKRIQRATGTGEGGKGKKRALPFGDENAASSGCNGISVGGTRDVLAEVNRKRLKTASAEALADKYTHAKLQKMWMDTFGSLQGYPFRSSKVTILQKMQRKA</sequence>
<evidence type="ECO:0000313" key="1">
    <source>
        <dbReference type="EMBL" id="CEM42120.1"/>
    </source>
</evidence>
<name>A0A0G4HDI4_9ALVE</name>
<dbReference type="EMBL" id="CDMZ01002383">
    <property type="protein sequence ID" value="CEM42120.1"/>
    <property type="molecule type" value="Genomic_DNA"/>
</dbReference>
<dbReference type="VEuPathDB" id="CryptoDB:Cvel_26521"/>